<name>A0A4R8I4F6_9FLAO</name>
<evidence type="ECO:0000313" key="5">
    <source>
        <dbReference type="Proteomes" id="UP000295313"/>
    </source>
</evidence>
<accession>A0A4R8I4F6</accession>
<gene>
    <name evidence="4" type="ORF">B0I22_3221</name>
</gene>
<protein>
    <submittedName>
        <fullName evidence="4">Putative secreted protein (Por secretion system target)</fullName>
    </submittedName>
</protein>
<dbReference type="AlphaFoldDB" id="A0A4R8I4F6"/>
<dbReference type="RefSeq" id="WP_133946236.1">
    <property type="nucleotide sequence ID" value="NZ_SOEO01000003.1"/>
</dbReference>
<evidence type="ECO:0000256" key="2">
    <source>
        <dbReference type="SAM" id="SignalP"/>
    </source>
</evidence>
<organism evidence="4 5">
    <name type="scientific">Epilithonimonas xixisoli</name>
    <dbReference type="NCBI Taxonomy" id="1476462"/>
    <lineage>
        <taxon>Bacteria</taxon>
        <taxon>Pseudomonadati</taxon>
        <taxon>Bacteroidota</taxon>
        <taxon>Flavobacteriia</taxon>
        <taxon>Flavobacteriales</taxon>
        <taxon>Weeksellaceae</taxon>
        <taxon>Chryseobacterium group</taxon>
        <taxon>Epilithonimonas</taxon>
    </lineage>
</organism>
<evidence type="ECO:0000313" key="4">
    <source>
        <dbReference type="EMBL" id="TDX83153.1"/>
    </source>
</evidence>
<evidence type="ECO:0000259" key="3">
    <source>
        <dbReference type="Pfam" id="PF18962"/>
    </source>
</evidence>
<dbReference type="Proteomes" id="UP000295313">
    <property type="component" value="Unassembled WGS sequence"/>
</dbReference>
<feature type="domain" description="Secretion system C-terminal sorting" evidence="3">
    <location>
        <begin position="391"/>
        <end position="460"/>
    </location>
</feature>
<dbReference type="InterPro" id="IPR011047">
    <property type="entry name" value="Quinoprotein_ADH-like_sf"/>
</dbReference>
<feature type="chain" id="PRO_5020409935" evidence="2">
    <location>
        <begin position="19"/>
        <end position="462"/>
    </location>
</feature>
<evidence type="ECO:0000256" key="1">
    <source>
        <dbReference type="ARBA" id="ARBA00022729"/>
    </source>
</evidence>
<reference evidence="4 5" key="1">
    <citation type="submission" date="2019-03" db="EMBL/GenBank/DDBJ databases">
        <title>Genomic Encyclopedia of Type Strains, Phase III (KMG-III): the genomes of soil and plant-associated and newly described type strains.</title>
        <authorList>
            <person name="Whitman W."/>
        </authorList>
    </citation>
    <scope>NUCLEOTIDE SEQUENCE [LARGE SCALE GENOMIC DNA]</scope>
    <source>
        <strain evidence="4 5">CGMCC 1.12802</strain>
    </source>
</reference>
<dbReference type="InterPro" id="IPR026444">
    <property type="entry name" value="Secre_tail"/>
</dbReference>
<dbReference type="PANTHER" id="PTHR42754">
    <property type="entry name" value="ENDOGLUCANASE"/>
    <property type="match status" value="1"/>
</dbReference>
<dbReference type="NCBIfam" id="TIGR04183">
    <property type="entry name" value="Por_Secre_tail"/>
    <property type="match status" value="1"/>
</dbReference>
<comment type="caution">
    <text evidence="4">The sequence shown here is derived from an EMBL/GenBank/DDBJ whole genome shotgun (WGS) entry which is preliminary data.</text>
</comment>
<dbReference type="EMBL" id="SOEO01000003">
    <property type="protein sequence ID" value="TDX83153.1"/>
    <property type="molecule type" value="Genomic_DNA"/>
</dbReference>
<sequence length="462" mass="51621">MKTIFTTLAITTSVILFAQQSPPSVEWTQNYKINNTYSYNLGLDNDNNFTFFAKDSYFDTESGETIDNIHLVRLNAGGVVSDVTVNIDAEFYYPYKLLATTDNAFITSNENDGSLQKFSATGALVWEKSFGNDFFTNEFIKTSDNNLLTIGVNFDENDFYYLFRKMNNNGTTIWEKKSQKLNGMYFEPTAITQTNDGGYIVAGVYGDNLEAEYMLGTNLVKLNANGDVNWEKRIAVPANSEVWPQKILLSNDGGFVILSEFDDDSGTTNYNCQYAKYDSNGNVLWSKVTTDYISSIQKSLDNGYVLSTIEENTDPSLNTFELRKIDESGNFVWKKNFGALGNSSSDSLVRTSDGFASLTNFYNDLGTSVKITKFGVPIAATSDIAKQSITLYPNPTVDFLNLKIDNVKSIEQIDFYDVSGRLVKSILDSIAININVKDLKKGSYIVKVKAGDRHLVSKFIKN</sequence>
<feature type="signal peptide" evidence="2">
    <location>
        <begin position="1"/>
        <end position="18"/>
    </location>
</feature>
<keyword evidence="1 2" id="KW-0732">Signal</keyword>
<dbReference type="PANTHER" id="PTHR42754:SF1">
    <property type="entry name" value="LIPOPROTEIN"/>
    <property type="match status" value="1"/>
</dbReference>
<dbReference type="Pfam" id="PF18962">
    <property type="entry name" value="Por_Secre_tail"/>
    <property type="match status" value="1"/>
</dbReference>
<keyword evidence="5" id="KW-1185">Reference proteome</keyword>
<dbReference type="SUPFAM" id="SSF50998">
    <property type="entry name" value="Quinoprotein alcohol dehydrogenase-like"/>
    <property type="match status" value="1"/>
</dbReference>
<proteinExistence type="predicted"/>
<dbReference type="OrthoDB" id="9811934at2"/>